<evidence type="ECO:0000256" key="2">
    <source>
        <dbReference type="ARBA" id="ARBA00022801"/>
    </source>
</evidence>
<keyword evidence="6 9" id="KW-0238">DNA-binding</keyword>
<dbReference type="Gene3D" id="2.30.30.140">
    <property type="match status" value="1"/>
</dbReference>
<dbReference type="Gene3D" id="3.40.50.10810">
    <property type="entry name" value="Tandem AAA-ATPase domain"/>
    <property type="match status" value="1"/>
</dbReference>
<dbReference type="InterPro" id="IPR023949">
    <property type="entry name" value="Helicase_RapA"/>
</dbReference>
<keyword evidence="1 9" id="KW-0547">Nucleotide-binding</keyword>
<keyword evidence="2 9" id="KW-0378">Hydrolase</keyword>
<keyword evidence="4 9" id="KW-0067">ATP-binding</keyword>
<evidence type="ECO:0000256" key="8">
    <source>
        <dbReference type="ARBA" id="ARBA00023163"/>
    </source>
</evidence>
<dbReference type="InterPro" id="IPR027417">
    <property type="entry name" value="P-loop_NTPase"/>
</dbReference>
<evidence type="ECO:0000256" key="9">
    <source>
        <dbReference type="HAMAP-Rule" id="MF_01821"/>
    </source>
</evidence>
<feature type="domain" description="Helicase C-terminal" evidence="11">
    <location>
        <begin position="490"/>
        <end position="640"/>
    </location>
</feature>
<keyword evidence="8 9" id="KW-0804">Transcription</keyword>
<reference evidence="12 13" key="1">
    <citation type="journal article" date="2019" name="Int. J. Syst. Evol. Microbiol.">
        <title>The Global Catalogue of Microorganisms (GCM) 10K type strain sequencing project: providing services to taxonomists for standard genome sequencing and annotation.</title>
        <authorList>
            <consortium name="The Broad Institute Genomics Platform"/>
            <consortium name="The Broad Institute Genome Sequencing Center for Infectious Disease"/>
            <person name="Wu L."/>
            <person name="Ma J."/>
        </authorList>
    </citation>
    <scope>NUCLEOTIDE SEQUENCE [LARGE SCALE GENOMIC DNA]</scope>
    <source>
        <strain evidence="12 13">JCM 14331</strain>
    </source>
</reference>
<dbReference type="InterPro" id="IPR038718">
    <property type="entry name" value="SNF2-like_sf"/>
</dbReference>
<name>A0ABN1DR10_9GAMM</name>
<gene>
    <name evidence="9 12" type="primary">rapA</name>
    <name evidence="12" type="ORF">GCM10009098_15080</name>
</gene>
<comment type="caution">
    <text evidence="12">The sequence shown here is derived from an EMBL/GenBank/DDBJ whole genome shotgun (WGS) entry which is preliminary data.</text>
</comment>
<dbReference type="InterPro" id="IPR049730">
    <property type="entry name" value="SNF2/RAD54-like_C"/>
</dbReference>
<feature type="short sequence motif" description="DEAH box" evidence="9">
    <location>
        <begin position="279"/>
        <end position="282"/>
    </location>
</feature>
<dbReference type="InterPro" id="IPR057342">
    <property type="entry name" value="DEXDc_RapA"/>
</dbReference>
<evidence type="ECO:0000259" key="11">
    <source>
        <dbReference type="PROSITE" id="PS51194"/>
    </source>
</evidence>
<dbReference type="Pfam" id="PF18339">
    <property type="entry name" value="Tudor_1_RapA"/>
    <property type="match status" value="1"/>
</dbReference>
<evidence type="ECO:0000313" key="13">
    <source>
        <dbReference type="Proteomes" id="UP001501169"/>
    </source>
</evidence>
<comment type="similarity">
    <text evidence="9">Belongs to the SNF2/RAD54 helicase family. RapA subfamily.</text>
</comment>
<dbReference type="Pfam" id="PF18337">
    <property type="entry name" value="Tudor_RapA"/>
    <property type="match status" value="1"/>
</dbReference>
<feature type="domain" description="Helicase ATP-binding" evidence="10">
    <location>
        <begin position="163"/>
        <end position="333"/>
    </location>
</feature>
<evidence type="ECO:0000313" key="12">
    <source>
        <dbReference type="EMBL" id="GAA0548460.1"/>
    </source>
</evidence>
<dbReference type="NCBIfam" id="NF003426">
    <property type="entry name" value="PRK04914.1"/>
    <property type="match status" value="1"/>
</dbReference>
<dbReference type="Gene3D" id="3.40.50.300">
    <property type="entry name" value="P-loop containing nucleotide triphosphate hydrolases"/>
    <property type="match status" value="1"/>
</dbReference>
<dbReference type="EC" id="3.6.4.-" evidence="9"/>
<sequence length="969" mass="109007">MKFALGQRWISDTESDLGLGTIVALEGRHLTLLFPASGETRLYAQAEAPLTRVQFNVGDEVASADGFKLLISAIKTQHDTLVYCGTRLDDDSYVELRETFLDHFISFNQPQDRLFAGQIDRFDWFTLRYQAWQHLHEQQQNPLRGLSGPRVSLIPHQLHIANEVAKRHAPRVLLADEVGLGKTIEAGFIIHQQLISGLASRVLIVVPESLQHQWLVEMLRRFNLHFSVFDQERCEQSLLDNANPFETEQLVLCSLAFLKNHPRWHELAVGTHWDLLVVDEAHHLQWNEQTPSEEYQRISELSANTAGVILLTATPDQLGHESHFARLKLLDPARFHNYQEFLKEEQSYQHIAAIAKPLLEQRPLTAEEALALRQALSETDISSELAQLSDASATSEHAALRQQLLSQLLDRHGTGRILFRNSRASVKGFPKRHAHLAALPLPEQYQNALKVHFSLNPALSEAERISANLFPEQVFQQLGANNDWWQFDPRVDHLLQLLKQHKHEKFLLICARAETAIALEEAVRVREGIRAAVFHEGMSILERDKAAAYFAQEDYSAQLLLCSEIGSEGRNFQFAHHLVLFDLPLNPDLLEQRIGRLDRIGQREDIAIHLPYFADHSQQVLLSWYHQGLNALEHTCQTGRTVYEHFAADLLPLLAQTTTDATALAQLLKATRELNESLKLKLEQGRDQLLEINSGGGNVAKQLAVQLEQQDNGTALPMLMLKAWDMLGINQEDRSDTSIILTQSEHMHCSSYPGLGDEGVTVTFDRATALAEEDIQLLTWDHPMVRGTLDILTNEPHGSSSVAILANKALPAGSYLLELNFIAEASAPPVLQLSRYLPATPVRLLLDKNGNNLSANVSFDQLNKQLKPIGRQTGSKLASALQNLVHPLIAKATSQAETELERIIANAQKRAADSLDAQQERLVALRKFNPSVRQEEIDMLNTQQQQLTEFIGKARLKLDAIRLIVVSHD</sequence>
<dbReference type="SMART" id="SM00487">
    <property type="entry name" value="DEXDc"/>
    <property type="match status" value="1"/>
</dbReference>
<evidence type="ECO:0000256" key="1">
    <source>
        <dbReference type="ARBA" id="ARBA00022741"/>
    </source>
</evidence>
<evidence type="ECO:0000256" key="3">
    <source>
        <dbReference type="ARBA" id="ARBA00022806"/>
    </source>
</evidence>
<comment type="subunit">
    <text evidence="9">Interacts with the RNAP. Has a higher affinity for the core RNAP than for the holoenzyme. Its ATPase activity is stimulated by binding to RNAP.</text>
</comment>
<dbReference type="InterPro" id="IPR014001">
    <property type="entry name" value="Helicase_ATP-bd"/>
</dbReference>
<dbReference type="CDD" id="cd18011">
    <property type="entry name" value="DEXDc_RapA"/>
    <property type="match status" value="1"/>
</dbReference>
<evidence type="ECO:0000256" key="4">
    <source>
        <dbReference type="ARBA" id="ARBA00022840"/>
    </source>
</evidence>
<dbReference type="Pfam" id="PF00176">
    <property type="entry name" value="SNF2-rel_dom"/>
    <property type="match status" value="1"/>
</dbReference>
<dbReference type="Gene3D" id="2.30.30.930">
    <property type="match status" value="1"/>
</dbReference>
<dbReference type="InterPro" id="IPR001650">
    <property type="entry name" value="Helicase_C-like"/>
</dbReference>
<dbReference type="Gene3D" id="6.10.140.1500">
    <property type="match status" value="1"/>
</dbReference>
<dbReference type="PROSITE" id="PS51192">
    <property type="entry name" value="HELICASE_ATP_BIND_1"/>
    <property type="match status" value="1"/>
</dbReference>
<dbReference type="InterPro" id="IPR040766">
    <property type="entry name" value="Tudor_2_RapA"/>
</dbReference>
<dbReference type="InterPro" id="IPR040765">
    <property type="entry name" value="Tudor_1_RapA"/>
</dbReference>
<evidence type="ECO:0000256" key="5">
    <source>
        <dbReference type="ARBA" id="ARBA00023015"/>
    </source>
</evidence>
<dbReference type="InterPro" id="IPR000330">
    <property type="entry name" value="SNF2_N"/>
</dbReference>
<dbReference type="SMART" id="SM00490">
    <property type="entry name" value="HELICc"/>
    <property type="match status" value="1"/>
</dbReference>
<dbReference type="SUPFAM" id="SSF52540">
    <property type="entry name" value="P-loop containing nucleoside triphosphate hydrolases"/>
    <property type="match status" value="2"/>
</dbReference>
<comment type="function">
    <text evidence="9">Transcription regulator that activates transcription by stimulating RNA polymerase (RNAP) recycling in case of stress conditions such as supercoiled DNA or high salt concentrations. Probably acts by releasing the RNAP, when it is trapped or immobilized on tightly supercoiled DNA. Does not activate transcription on linear DNA. Probably not involved in DNA repair.</text>
</comment>
<feature type="binding site" evidence="9">
    <location>
        <begin position="176"/>
        <end position="183"/>
    </location>
    <ligand>
        <name>ATP</name>
        <dbReference type="ChEBI" id="CHEBI:30616"/>
    </ligand>
</feature>
<dbReference type="PANTHER" id="PTHR45766">
    <property type="entry name" value="DNA ANNEALING HELICASE AND ENDONUCLEASE ZRANB3 FAMILY MEMBER"/>
    <property type="match status" value="1"/>
</dbReference>
<dbReference type="Gene3D" id="3.30.360.80">
    <property type="match status" value="1"/>
</dbReference>
<keyword evidence="13" id="KW-1185">Reference proteome</keyword>
<dbReference type="InterPro" id="IPR022737">
    <property type="entry name" value="RapA_C"/>
</dbReference>
<dbReference type="CDD" id="cd18793">
    <property type="entry name" value="SF2_C_SNF"/>
    <property type="match status" value="1"/>
</dbReference>
<dbReference type="HAMAP" id="MF_01821">
    <property type="entry name" value="Helicase_RapA"/>
    <property type="match status" value="1"/>
</dbReference>
<evidence type="ECO:0000256" key="6">
    <source>
        <dbReference type="ARBA" id="ARBA00023125"/>
    </source>
</evidence>
<dbReference type="PROSITE" id="PS51194">
    <property type="entry name" value="HELICASE_CTER"/>
    <property type="match status" value="1"/>
</dbReference>
<dbReference type="Proteomes" id="UP001501169">
    <property type="component" value="Unassembled WGS sequence"/>
</dbReference>
<dbReference type="Gene3D" id="6.10.140.2230">
    <property type="match status" value="1"/>
</dbReference>
<keyword evidence="7 9" id="KW-0010">Activator</keyword>
<dbReference type="PANTHER" id="PTHR45766:SF6">
    <property type="entry name" value="SWI_SNF-RELATED MATRIX-ASSOCIATED ACTIN-DEPENDENT REGULATOR OF CHROMATIN SUBFAMILY A-LIKE PROTEIN 1"/>
    <property type="match status" value="1"/>
</dbReference>
<dbReference type="Pfam" id="PF12137">
    <property type="entry name" value="RapA_C"/>
    <property type="match status" value="1"/>
</dbReference>
<proteinExistence type="inferred from homology"/>
<dbReference type="Pfam" id="PF00271">
    <property type="entry name" value="Helicase_C"/>
    <property type="match status" value="1"/>
</dbReference>
<accession>A0ABN1DR10</accession>
<organism evidence="12 13">
    <name type="scientific">Rheinheimera aquimaris</name>
    <dbReference type="NCBI Taxonomy" id="412437"/>
    <lineage>
        <taxon>Bacteria</taxon>
        <taxon>Pseudomonadati</taxon>
        <taxon>Pseudomonadota</taxon>
        <taxon>Gammaproteobacteria</taxon>
        <taxon>Chromatiales</taxon>
        <taxon>Chromatiaceae</taxon>
        <taxon>Rheinheimera</taxon>
    </lineage>
</organism>
<dbReference type="EMBL" id="BAAAEO010000002">
    <property type="protein sequence ID" value="GAA0548460.1"/>
    <property type="molecule type" value="Genomic_DNA"/>
</dbReference>
<evidence type="ECO:0000256" key="7">
    <source>
        <dbReference type="ARBA" id="ARBA00023159"/>
    </source>
</evidence>
<keyword evidence="5 9" id="KW-0805">Transcription regulation</keyword>
<dbReference type="RefSeq" id="WP_226766450.1">
    <property type="nucleotide sequence ID" value="NZ_BAAAEO010000002.1"/>
</dbReference>
<evidence type="ECO:0000259" key="10">
    <source>
        <dbReference type="PROSITE" id="PS51192"/>
    </source>
</evidence>
<keyword evidence="3 9" id="KW-0347">Helicase</keyword>
<protein>
    <recommendedName>
        <fullName evidence="9">RNA polymerase-associated protein RapA</fullName>
        <ecNumber evidence="9">3.6.4.-</ecNumber>
    </recommendedName>
    <alternativeName>
        <fullName evidence="9">ATP-dependent helicase HepA</fullName>
    </alternativeName>
</protein>